<feature type="transmembrane region" description="Helical" evidence="1">
    <location>
        <begin position="143"/>
        <end position="162"/>
    </location>
</feature>
<evidence type="ECO:0008006" key="4">
    <source>
        <dbReference type="Google" id="ProtNLM"/>
    </source>
</evidence>
<reference evidence="2 3" key="1">
    <citation type="journal article" date="2015" name="Nature">
        <title>rRNA introns, odd ribosomes, and small enigmatic genomes across a large radiation of phyla.</title>
        <authorList>
            <person name="Brown C.T."/>
            <person name="Hug L.A."/>
            <person name="Thomas B.C."/>
            <person name="Sharon I."/>
            <person name="Castelle C.J."/>
            <person name="Singh A."/>
            <person name="Wilkins M.J."/>
            <person name="Williams K.H."/>
            <person name="Banfield J.F."/>
        </authorList>
    </citation>
    <scope>NUCLEOTIDE SEQUENCE [LARGE SCALE GENOMIC DNA]</scope>
</reference>
<feature type="transmembrane region" description="Helical" evidence="1">
    <location>
        <begin position="193"/>
        <end position="209"/>
    </location>
</feature>
<sequence length="642" mass="74864">MIILQIRKLLSKNSFLLVIISGYLFLLTYLAVRKSFNLALSGDDWLMHWMTQSIFFVRKITSIWNPFAYLCTYCPHWPTLALMEHFWGYNPRYYYLISLILRATASIFIFISFKYVTKSAFLSLMAASFFAVGYTGIETTDWVFNFIHYAGVSFAMIFLIFYFKAKEKLNLRSVFIAAFFFLLALIISPPRMHGLLPLILMIEIGWLLIEGKKYNFKHAIFRVVIMFLVFRTLFVGLGDLTLFLRKYNIDIGGGHNVYGYGEQDWTLGRVVQGFESGKNTLESGRSEILLYPVITIGNYVMPDRLWKAIPFGEISILKKNPFTFYTYIFPITVFLGFLSLLVFKALNLKFKQYKYFYVFLMLLLFIVYLFKKKNIPTFPNDYVAYALIGGFTIILSMFLFFVLRKKEKLVSIALLMGLGLMIAPSVFPLLIDPLNILKVWGRYSLHQSVGVSVWFAVIFYLLCKNLKNKKSYLSLTLVIVSAIMYTFMQLRFTDSYLSDVSAYRSIEIDQYLWSWITREVPNLNKNSVAVFYLVSEQQDYLIAEWTLRFTFVGRAALHYQITNENMNPFMIVNNYKELFSTVTDGDRLVAQGKPRNPLVSIENVHAFHLKDQKLFNITDEVRKQLYSDNNKYLESHQDTISK</sequence>
<feature type="transmembrane region" description="Helical" evidence="1">
    <location>
        <begin position="221"/>
        <end position="244"/>
    </location>
</feature>
<feature type="transmembrane region" description="Helical" evidence="1">
    <location>
        <begin position="169"/>
        <end position="187"/>
    </location>
</feature>
<feature type="transmembrane region" description="Helical" evidence="1">
    <location>
        <begin position="120"/>
        <end position="137"/>
    </location>
</feature>
<feature type="transmembrane region" description="Helical" evidence="1">
    <location>
        <begin position="443"/>
        <end position="463"/>
    </location>
</feature>
<name>A0A0G0I567_9BACT</name>
<evidence type="ECO:0000256" key="1">
    <source>
        <dbReference type="SAM" id="Phobius"/>
    </source>
</evidence>
<evidence type="ECO:0000313" key="2">
    <source>
        <dbReference type="EMBL" id="KKQ49682.1"/>
    </source>
</evidence>
<organism evidence="2 3">
    <name type="scientific">Candidatus Woesebacteria bacterium GW2011_GWD1_38_10</name>
    <dbReference type="NCBI Taxonomy" id="1618592"/>
    <lineage>
        <taxon>Bacteria</taxon>
        <taxon>Candidatus Woeseibacteriota</taxon>
    </lineage>
</organism>
<accession>A0A0G0I567</accession>
<keyword evidence="1" id="KW-0812">Transmembrane</keyword>
<proteinExistence type="predicted"/>
<protein>
    <recommendedName>
        <fullName evidence="4">Glycosyltransferase RgtA/B/C/D-like domain-containing protein</fullName>
    </recommendedName>
</protein>
<dbReference type="EMBL" id="LBTW01000012">
    <property type="protein sequence ID" value="KKQ49682.1"/>
    <property type="molecule type" value="Genomic_DNA"/>
</dbReference>
<feature type="transmembrane region" description="Helical" evidence="1">
    <location>
        <begin position="382"/>
        <end position="402"/>
    </location>
</feature>
<dbReference type="AlphaFoldDB" id="A0A0G0I567"/>
<feature type="transmembrane region" description="Helical" evidence="1">
    <location>
        <begin position="12"/>
        <end position="32"/>
    </location>
</feature>
<keyword evidence="1" id="KW-0472">Membrane</keyword>
<feature type="transmembrane region" description="Helical" evidence="1">
    <location>
        <begin position="409"/>
        <end position="431"/>
    </location>
</feature>
<gene>
    <name evidence="2" type="ORF">US67_C0012G0002</name>
</gene>
<feature type="transmembrane region" description="Helical" evidence="1">
    <location>
        <begin position="472"/>
        <end position="488"/>
    </location>
</feature>
<dbReference type="Proteomes" id="UP000034366">
    <property type="component" value="Unassembled WGS sequence"/>
</dbReference>
<feature type="transmembrane region" description="Helical" evidence="1">
    <location>
        <begin position="324"/>
        <end position="343"/>
    </location>
</feature>
<evidence type="ECO:0000313" key="3">
    <source>
        <dbReference type="Proteomes" id="UP000034366"/>
    </source>
</evidence>
<feature type="transmembrane region" description="Helical" evidence="1">
    <location>
        <begin position="355"/>
        <end position="370"/>
    </location>
</feature>
<comment type="caution">
    <text evidence="2">The sequence shown here is derived from an EMBL/GenBank/DDBJ whole genome shotgun (WGS) entry which is preliminary data.</text>
</comment>
<feature type="transmembrane region" description="Helical" evidence="1">
    <location>
        <begin position="93"/>
        <end position="113"/>
    </location>
</feature>
<keyword evidence="1" id="KW-1133">Transmembrane helix</keyword>